<dbReference type="PANTHER" id="PTHR43420">
    <property type="entry name" value="ACETYLTRANSFERASE"/>
    <property type="match status" value="1"/>
</dbReference>
<name>A0ABW8TMY5_9CLOT</name>
<evidence type="ECO:0000313" key="4">
    <source>
        <dbReference type="EMBL" id="MFL0252875.1"/>
    </source>
</evidence>
<keyword evidence="5" id="KW-1185">Reference proteome</keyword>
<sequence>MIIRKVNDCDIELIANLYIKNWKKTYIGMLPNKFLNSLKVSYGIQKWQEYPRKERHMIFVAYEDEKFLGFSACKEDDEINHCLYLDSLHVSEDLRGKGIGTKLLNTVGNYAYKEGYKCMSICIVKGNSNAKGLYEKLGAKHYKDFIDYFGSTKSNSEKLIWDNLISFR</sequence>
<keyword evidence="2 4" id="KW-0012">Acyltransferase</keyword>
<dbReference type="Pfam" id="PF00583">
    <property type="entry name" value="Acetyltransf_1"/>
    <property type="match status" value="1"/>
</dbReference>
<dbReference type="PROSITE" id="PS51186">
    <property type="entry name" value="GNAT"/>
    <property type="match status" value="1"/>
</dbReference>
<evidence type="ECO:0000256" key="1">
    <source>
        <dbReference type="ARBA" id="ARBA00022679"/>
    </source>
</evidence>
<comment type="caution">
    <text evidence="4">The sequence shown here is derived from an EMBL/GenBank/DDBJ whole genome shotgun (WGS) entry which is preliminary data.</text>
</comment>
<dbReference type="Gene3D" id="3.40.630.30">
    <property type="match status" value="1"/>
</dbReference>
<dbReference type="InterPro" id="IPR050680">
    <property type="entry name" value="YpeA/RimI_acetyltransf"/>
</dbReference>
<evidence type="ECO:0000313" key="5">
    <source>
        <dbReference type="Proteomes" id="UP001623592"/>
    </source>
</evidence>
<dbReference type="InterPro" id="IPR000182">
    <property type="entry name" value="GNAT_dom"/>
</dbReference>
<dbReference type="EC" id="2.3.-.-" evidence="4"/>
<evidence type="ECO:0000256" key="2">
    <source>
        <dbReference type="ARBA" id="ARBA00023315"/>
    </source>
</evidence>
<reference evidence="4 5" key="1">
    <citation type="submission" date="2024-11" db="EMBL/GenBank/DDBJ databases">
        <authorList>
            <person name="Heng Y.C."/>
            <person name="Lim A.C.H."/>
            <person name="Lee J.K.Y."/>
            <person name="Kittelmann S."/>
        </authorList>
    </citation>
    <scope>NUCLEOTIDE SEQUENCE [LARGE SCALE GENOMIC DNA]</scope>
    <source>
        <strain evidence="4 5">WILCCON 0114</strain>
    </source>
</reference>
<dbReference type="GO" id="GO:0016746">
    <property type="term" value="F:acyltransferase activity"/>
    <property type="evidence" value="ECO:0007669"/>
    <property type="project" value="UniProtKB-KW"/>
</dbReference>
<dbReference type="CDD" id="cd04301">
    <property type="entry name" value="NAT_SF"/>
    <property type="match status" value="1"/>
</dbReference>
<proteinExistence type="predicted"/>
<protein>
    <submittedName>
        <fullName evidence="4">GNAT family N-acetyltransferase</fullName>
        <ecNumber evidence="4">2.3.-.-</ecNumber>
    </submittedName>
</protein>
<dbReference type="InterPro" id="IPR016181">
    <property type="entry name" value="Acyl_CoA_acyltransferase"/>
</dbReference>
<gene>
    <name evidence="4" type="ORF">ACJDT4_20930</name>
</gene>
<evidence type="ECO:0000259" key="3">
    <source>
        <dbReference type="PROSITE" id="PS51186"/>
    </source>
</evidence>
<organism evidence="4 5">
    <name type="scientific">Clostridium neuense</name>
    <dbReference type="NCBI Taxonomy" id="1728934"/>
    <lineage>
        <taxon>Bacteria</taxon>
        <taxon>Bacillati</taxon>
        <taxon>Bacillota</taxon>
        <taxon>Clostridia</taxon>
        <taxon>Eubacteriales</taxon>
        <taxon>Clostridiaceae</taxon>
        <taxon>Clostridium</taxon>
    </lineage>
</organism>
<dbReference type="PANTHER" id="PTHR43420:SF12">
    <property type="entry name" value="N-ACETYLTRANSFERASE DOMAIN-CONTAINING PROTEIN"/>
    <property type="match status" value="1"/>
</dbReference>
<dbReference type="Proteomes" id="UP001623592">
    <property type="component" value="Unassembled WGS sequence"/>
</dbReference>
<keyword evidence="1 4" id="KW-0808">Transferase</keyword>
<dbReference type="EMBL" id="JBJIAA010000022">
    <property type="protein sequence ID" value="MFL0252875.1"/>
    <property type="molecule type" value="Genomic_DNA"/>
</dbReference>
<dbReference type="RefSeq" id="WP_406789533.1">
    <property type="nucleotide sequence ID" value="NZ_JBJIAA010000022.1"/>
</dbReference>
<accession>A0ABW8TMY5</accession>
<feature type="domain" description="N-acetyltransferase" evidence="3">
    <location>
        <begin position="1"/>
        <end position="162"/>
    </location>
</feature>
<dbReference type="SUPFAM" id="SSF55729">
    <property type="entry name" value="Acyl-CoA N-acyltransferases (Nat)"/>
    <property type="match status" value="1"/>
</dbReference>